<dbReference type="RefSeq" id="WP_182547717.1">
    <property type="nucleotide sequence ID" value="NZ_JACGXN010000001.1"/>
</dbReference>
<dbReference type="GO" id="GO:0016491">
    <property type="term" value="F:oxidoreductase activity"/>
    <property type="evidence" value="ECO:0007669"/>
    <property type="project" value="UniProtKB-KW"/>
</dbReference>
<feature type="domain" description="Pyrroline-5-carboxylate reductase catalytic N-terminal" evidence="2">
    <location>
        <begin position="3"/>
        <end position="91"/>
    </location>
</feature>
<sequence>MSIGIIGSGLIGSAFARALARKGVEATISNSRGPDSLKELVAELGPSIKAGTVQQAANADIVLIAVNWTKLPQALAGLPTWNGRIVIDANNAIEAPEFKPFDLKGRLSGEVVGDLVPGAKLVKALNHLPAALLAGDPEAEGGHRVLFYSGDDADAKVKVGALFEKLGFFALDLGNLAAGQKMAGFPGGPLVIHNFVKFG</sequence>
<keyword evidence="1" id="KW-0560">Oxidoreductase</keyword>
<dbReference type="Proteomes" id="UP000549052">
    <property type="component" value="Unassembled WGS sequence"/>
</dbReference>
<name>A0A839EAR9_9HYPH</name>
<dbReference type="Pfam" id="PF03807">
    <property type="entry name" value="F420_oxidored"/>
    <property type="match status" value="1"/>
</dbReference>
<dbReference type="InterPro" id="IPR051267">
    <property type="entry name" value="STEAP_metalloreductase"/>
</dbReference>
<evidence type="ECO:0000313" key="4">
    <source>
        <dbReference type="Proteomes" id="UP000549052"/>
    </source>
</evidence>
<evidence type="ECO:0000313" key="3">
    <source>
        <dbReference type="EMBL" id="MBA8876993.1"/>
    </source>
</evidence>
<reference evidence="3 4" key="1">
    <citation type="submission" date="2020-07" db="EMBL/GenBank/DDBJ databases">
        <title>Genomic Encyclopedia of Type Strains, Phase IV (KMG-V): Genome sequencing to study the core and pangenomes of soil and plant-associated prokaryotes.</title>
        <authorList>
            <person name="Whitman W."/>
        </authorList>
    </citation>
    <scope>NUCLEOTIDE SEQUENCE [LARGE SCALE GENOMIC DNA]</scope>
    <source>
        <strain evidence="3 4">AN3</strain>
    </source>
</reference>
<evidence type="ECO:0000259" key="2">
    <source>
        <dbReference type="Pfam" id="PF03807"/>
    </source>
</evidence>
<dbReference type="InterPro" id="IPR028939">
    <property type="entry name" value="P5C_Rdtase_cat_N"/>
</dbReference>
<protein>
    <recommendedName>
        <fullName evidence="2">Pyrroline-5-carboxylate reductase catalytic N-terminal domain-containing protein</fullName>
    </recommendedName>
</protein>
<proteinExistence type="predicted"/>
<dbReference type="SUPFAM" id="SSF51735">
    <property type="entry name" value="NAD(P)-binding Rossmann-fold domains"/>
    <property type="match status" value="1"/>
</dbReference>
<dbReference type="Gene3D" id="3.40.50.720">
    <property type="entry name" value="NAD(P)-binding Rossmann-like Domain"/>
    <property type="match status" value="1"/>
</dbReference>
<evidence type="ECO:0000256" key="1">
    <source>
        <dbReference type="ARBA" id="ARBA00023002"/>
    </source>
</evidence>
<keyword evidence="4" id="KW-1185">Reference proteome</keyword>
<gene>
    <name evidence="3" type="ORF">FHW16_000675</name>
</gene>
<dbReference type="AlphaFoldDB" id="A0A839EAR9"/>
<organism evidence="3 4">
    <name type="scientific">Phyllobacterium myrsinacearum</name>
    <dbReference type="NCBI Taxonomy" id="28101"/>
    <lineage>
        <taxon>Bacteria</taxon>
        <taxon>Pseudomonadati</taxon>
        <taxon>Pseudomonadota</taxon>
        <taxon>Alphaproteobacteria</taxon>
        <taxon>Hyphomicrobiales</taxon>
        <taxon>Phyllobacteriaceae</taxon>
        <taxon>Phyllobacterium</taxon>
    </lineage>
</organism>
<dbReference type="InterPro" id="IPR036291">
    <property type="entry name" value="NAD(P)-bd_dom_sf"/>
</dbReference>
<comment type="caution">
    <text evidence="3">The sequence shown here is derived from an EMBL/GenBank/DDBJ whole genome shotgun (WGS) entry which is preliminary data.</text>
</comment>
<dbReference type="EMBL" id="JACGXN010000001">
    <property type="protein sequence ID" value="MBA8876993.1"/>
    <property type="molecule type" value="Genomic_DNA"/>
</dbReference>
<accession>A0A839EAR9</accession>
<dbReference type="PANTHER" id="PTHR14239">
    <property type="entry name" value="DUDULIN-RELATED"/>
    <property type="match status" value="1"/>
</dbReference>